<feature type="compositionally biased region" description="Basic residues" evidence="10">
    <location>
        <begin position="985"/>
        <end position="997"/>
    </location>
</feature>
<dbReference type="CDD" id="cd18008">
    <property type="entry name" value="DEXDc_SHPRH-like"/>
    <property type="match status" value="1"/>
</dbReference>
<feature type="domain" description="Helicase C-terminal" evidence="13">
    <location>
        <begin position="1046"/>
        <end position="1200"/>
    </location>
</feature>
<feature type="region of interest" description="Disordered" evidence="10">
    <location>
        <begin position="895"/>
        <end position="1009"/>
    </location>
</feature>
<keyword evidence="3" id="KW-0547">Nucleotide-binding</keyword>
<evidence type="ECO:0000259" key="12">
    <source>
        <dbReference type="PROSITE" id="PS51192"/>
    </source>
</evidence>
<sequence length="1228" mass="138222">MSSHQVPMSSARPDHIKDLERRISDLRDELQLQNAIHQSLQTIQYDPSRAQQLVDSEVQIDKLTKQLSDVRRAHHQATKAIPPRSTVVREKFGMPSTQASSSLSSGSGANPYSRPSTPSRKRTHSVANITPQHRLNTVGGKARYHSPSPGGPVSSSPAGSTEIIDLTGDDDESDRLVREHMAAYARRRTQNPATGQYQVDRQASGFSHRHPFQNLSTQSNVASNRTVAGSHGGINQTIPQRPAAGAGIRTPQVDEAARNRILGAFTRQVIDLSDETEEITRPSPYGVPVYASSQTGQATDAARRAAAMAGRYFPGSNIPGYTNIGIDEYPMASTRPGYLSNGFSPYTQSQTQGNRFTPASSLLQEPMPSLDSIIRRTSQYDYSTMTDANGRLLDPRIQDYYNDVMDDPRKNDEEKIKELLSNIRPDMDIPQEERGETPEALKYPLYPHQQLGLEWMTKMEENAGCRGGILADDMGLGKTISTLSLMVTRKSTSTIKTNLIIGPVALIKQWEVEIRKKLKPEHRLSVFLLHSKKLEYSALKEYDVVLTTYGLVAQEWKRYEKRIHQRREAAGYDPYDDLELMRKCPLIHPRSKFHRVILDEAQNIKNKDAQASKGVDCIRAEYRWCLTGTPMMNSVQELYPLIRFLKIKPYNSYKKFQNEFGVLTAKRRSYENNPTKAMGALRVLLKAIMLRRMKNSEINGKPILTLPPKTETIHNCVFSTEEQNFYKTLESKSRITFNKYLRAGTVSKNYAHVLVLLLRLRQACCHPHLNLDFDYADVPPEDVPLKMEEYAKTLEAAVVDRLKDGEPFDCPICLDPVADPTILVPCGHNTCLECFTALTENSRQANLRGEGDEMVKCPSCRAVNDPKKVITWTAFRKVFMPETLPAPVDDSAAAVEDDAVQSDDSETDSESEDSDDDADDADDADQYGDLRDFVVRDDASDDRDDDEEENEGEGNVEDVARDSLDDDEFPDVAGLLTARPEQSSQRKKAKKPKRSREAKKGKSKADEVKPHMLKTLRVDAGKNQEARRKYMRYLKKNWQSSAKVDKVCEILKDIEPTGEKTIIFSQWTALLDLLEIPIKYELGIKYRRYDGGMSRAQRDEAIKQFTENSNVKILLVSLRAGNAGLNLTVASHVIITDPFWNPYVEMQAVDRAHRIGQQRLVHVHRVVVKSAQENDGEGVELDETVEDRILAIQNRKKELIDGALDENESREVSRLNLQQLISLFGIGS</sequence>
<dbReference type="InterPro" id="IPR038718">
    <property type="entry name" value="SNF2-like_sf"/>
</dbReference>
<dbReference type="SMART" id="SM00490">
    <property type="entry name" value="HELICc"/>
    <property type="match status" value="1"/>
</dbReference>
<dbReference type="EMBL" id="QVQW01000009">
    <property type="protein sequence ID" value="RKU47427.1"/>
    <property type="molecule type" value="Genomic_DNA"/>
</dbReference>
<dbReference type="Proteomes" id="UP000275385">
    <property type="component" value="Unassembled WGS sequence"/>
</dbReference>
<evidence type="ECO:0000256" key="4">
    <source>
        <dbReference type="ARBA" id="ARBA00022771"/>
    </source>
</evidence>
<dbReference type="OrthoDB" id="423559at2759"/>
<dbReference type="GO" id="GO:0016787">
    <property type="term" value="F:hydrolase activity"/>
    <property type="evidence" value="ECO:0007669"/>
    <property type="project" value="UniProtKB-KW"/>
</dbReference>
<evidence type="ECO:0000256" key="9">
    <source>
        <dbReference type="PROSITE-ProRule" id="PRU00175"/>
    </source>
</evidence>
<dbReference type="STRING" id="177199.A0A420YHR2"/>
<dbReference type="SMART" id="SM00184">
    <property type="entry name" value="RING"/>
    <property type="match status" value="1"/>
</dbReference>
<evidence type="ECO:0000259" key="11">
    <source>
        <dbReference type="PROSITE" id="PS50089"/>
    </source>
</evidence>
<evidence type="ECO:0000256" key="8">
    <source>
        <dbReference type="ARBA" id="ARBA00022840"/>
    </source>
</evidence>
<keyword evidence="6" id="KW-0347">Helicase</keyword>
<evidence type="ECO:0000256" key="7">
    <source>
        <dbReference type="ARBA" id="ARBA00022833"/>
    </source>
</evidence>
<evidence type="ECO:0000259" key="13">
    <source>
        <dbReference type="PROSITE" id="PS51194"/>
    </source>
</evidence>
<protein>
    <submittedName>
        <fullName evidence="14">Uncharacterized protein</fullName>
    </submittedName>
</protein>
<keyword evidence="8" id="KW-0067">ATP-binding</keyword>
<dbReference type="InterPro" id="IPR050628">
    <property type="entry name" value="SNF2_RAD54_helicase_TF"/>
</dbReference>
<dbReference type="SUPFAM" id="SSF52540">
    <property type="entry name" value="P-loop containing nucleoside triphosphate hydrolases"/>
    <property type="match status" value="2"/>
</dbReference>
<keyword evidence="5" id="KW-0378">Hydrolase</keyword>
<evidence type="ECO:0000313" key="14">
    <source>
        <dbReference type="EMBL" id="RKU47427.1"/>
    </source>
</evidence>
<keyword evidence="2" id="KW-0479">Metal-binding</keyword>
<evidence type="ECO:0000256" key="3">
    <source>
        <dbReference type="ARBA" id="ARBA00022741"/>
    </source>
</evidence>
<dbReference type="Gene3D" id="3.40.50.10810">
    <property type="entry name" value="Tandem AAA-ATPase domain"/>
    <property type="match status" value="1"/>
</dbReference>
<keyword evidence="7" id="KW-0862">Zinc</keyword>
<dbReference type="GO" id="GO:0005634">
    <property type="term" value="C:nucleus"/>
    <property type="evidence" value="ECO:0007669"/>
    <property type="project" value="TreeGrafter"/>
</dbReference>
<feature type="region of interest" description="Disordered" evidence="10">
    <location>
        <begin position="69"/>
        <end position="168"/>
    </location>
</feature>
<dbReference type="GO" id="GO:0000724">
    <property type="term" value="P:double-strand break repair via homologous recombination"/>
    <property type="evidence" value="ECO:0007669"/>
    <property type="project" value="TreeGrafter"/>
</dbReference>
<dbReference type="SMART" id="SM00487">
    <property type="entry name" value="DEXDc"/>
    <property type="match status" value="1"/>
</dbReference>
<dbReference type="GO" id="GO:0008094">
    <property type="term" value="F:ATP-dependent activity, acting on DNA"/>
    <property type="evidence" value="ECO:0007669"/>
    <property type="project" value="TreeGrafter"/>
</dbReference>
<reference evidence="14 15" key="1">
    <citation type="submission" date="2018-08" db="EMBL/GenBank/DDBJ databases">
        <title>Draft genome of the lignicolous fungus Coniochaeta pulveracea.</title>
        <authorList>
            <person name="Borstlap C.J."/>
            <person name="De Witt R.N."/>
            <person name="Botha A."/>
            <person name="Volschenk H."/>
        </authorList>
    </citation>
    <scope>NUCLEOTIDE SEQUENCE [LARGE SCALE GENOMIC DNA]</scope>
    <source>
        <strain evidence="14 15">CAB683</strain>
    </source>
</reference>
<feature type="compositionally biased region" description="Basic and acidic residues" evidence="10">
    <location>
        <begin position="928"/>
        <end position="938"/>
    </location>
</feature>
<dbReference type="InterPro" id="IPR027370">
    <property type="entry name" value="Znf-RING_euk"/>
</dbReference>
<dbReference type="PANTHER" id="PTHR45626">
    <property type="entry name" value="TRANSCRIPTION TERMINATION FACTOR 2-RELATED"/>
    <property type="match status" value="1"/>
</dbReference>
<dbReference type="AlphaFoldDB" id="A0A420YHR2"/>
<dbReference type="GO" id="GO:0008270">
    <property type="term" value="F:zinc ion binding"/>
    <property type="evidence" value="ECO:0007669"/>
    <property type="project" value="UniProtKB-KW"/>
</dbReference>
<dbReference type="GO" id="GO:0005524">
    <property type="term" value="F:ATP binding"/>
    <property type="evidence" value="ECO:0007669"/>
    <property type="project" value="UniProtKB-KW"/>
</dbReference>
<feature type="domain" description="Helicase ATP-binding" evidence="12">
    <location>
        <begin position="459"/>
        <end position="648"/>
    </location>
</feature>
<feature type="compositionally biased region" description="Acidic residues" evidence="10">
    <location>
        <begin position="895"/>
        <end position="926"/>
    </location>
</feature>
<organism evidence="14 15">
    <name type="scientific">Coniochaeta pulveracea</name>
    <dbReference type="NCBI Taxonomy" id="177199"/>
    <lineage>
        <taxon>Eukaryota</taxon>
        <taxon>Fungi</taxon>
        <taxon>Dikarya</taxon>
        <taxon>Ascomycota</taxon>
        <taxon>Pezizomycotina</taxon>
        <taxon>Sordariomycetes</taxon>
        <taxon>Sordariomycetidae</taxon>
        <taxon>Coniochaetales</taxon>
        <taxon>Coniochaetaceae</taxon>
        <taxon>Coniochaeta</taxon>
    </lineage>
</organism>
<dbReference type="InterPro" id="IPR000330">
    <property type="entry name" value="SNF2_N"/>
</dbReference>
<dbReference type="Pfam" id="PF13445">
    <property type="entry name" value="zf-RING_UBOX"/>
    <property type="match status" value="1"/>
</dbReference>
<keyword evidence="15" id="KW-1185">Reference proteome</keyword>
<dbReference type="InterPro" id="IPR001841">
    <property type="entry name" value="Znf_RING"/>
</dbReference>
<comment type="similarity">
    <text evidence="1">Belongs to the SNF2/RAD54 helicase family.</text>
</comment>
<keyword evidence="4 9" id="KW-0863">Zinc-finger</keyword>
<dbReference type="Pfam" id="PF00176">
    <property type="entry name" value="SNF2-rel_dom"/>
    <property type="match status" value="1"/>
</dbReference>
<evidence type="ECO:0000256" key="5">
    <source>
        <dbReference type="ARBA" id="ARBA00022801"/>
    </source>
</evidence>
<evidence type="ECO:0000256" key="6">
    <source>
        <dbReference type="ARBA" id="ARBA00022806"/>
    </source>
</evidence>
<dbReference type="InterPro" id="IPR014001">
    <property type="entry name" value="Helicase_ATP-bd"/>
</dbReference>
<dbReference type="Pfam" id="PF00271">
    <property type="entry name" value="Helicase_C"/>
    <property type="match status" value="1"/>
</dbReference>
<dbReference type="PANTHER" id="PTHR45626:SF16">
    <property type="entry name" value="ATP-DEPENDENT HELICASE ULS1"/>
    <property type="match status" value="1"/>
</dbReference>
<dbReference type="PROSITE" id="PS51192">
    <property type="entry name" value="HELICASE_ATP_BIND_1"/>
    <property type="match status" value="1"/>
</dbReference>
<feature type="compositionally biased region" description="Polar residues" evidence="10">
    <location>
        <begin position="125"/>
        <end position="135"/>
    </location>
</feature>
<dbReference type="GO" id="GO:0005737">
    <property type="term" value="C:cytoplasm"/>
    <property type="evidence" value="ECO:0007669"/>
    <property type="project" value="TreeGrafter"/>
</dbReference>
<evidence type="ECO:0000256" key="1">
    <source>
        <dbReference type="ARBA" id="ARBA00007025"/>
    </source>
</evidence>
<feature type="compositionally biased region" description="Low complexity" evidence="10">
    <location>
        <begin position="146"/>
        <end position="160"/>
    </location>
</feature>
<dbReference type="InterPro" id="IPR027417">
    <property type="entry name" value="P-loop_NTPase"/>
</dbReference>
<feature type="compositionally biased region" description="Basic and acidic residues" evidence="10">
    <location>
        <begin position="998"/>
        <end position="1009"/>
    </location>
</feature>
<name>A0A420YHR2_9PEZI</name>
<dbReference type="CDD" id="cd18793">
    <property type="entry name" value="SF2_C_SNF"/>
    <property type="match status" value="1"/>
</dbReference>
<gene>
    <name evidence="14" type="ORF">DL546_008481</name>
</gene>
<dbReference type="PROSITE" id="PS51194">
    <property type="entry name" value="HELICASE_CTER"/>
    <property type="match status" value="1"/>
</dbReference>
<dbReference type="InterPro" id="IPR001650">
    <property type="entry name" value="Helicase_C-like"/>
</dbReference>
<dbReference type="PROSITE" id="PS50089">
    <property type="entry name" value="ZF_RING_2"/>
    <property type="match status" value="1"/>
</dbReference>
<feature type="region of interest" description="Disordered" evidence="10">
    <location>
        <begin position="231"/>
        <end position="250"/>
    </location>
</feature>
<dbReference type="GO" id="GO:0004386">
    <property type="term" value="F:helicase activity"/>
    <property type="evidence" value="ECO:0007669"/>
    <property type="project" value="UniProtKB-KW"/>
</dbReference>
<dbReference type="SUPFAM" id="SSF57850">
    <property type="entry name" value="RING/U-box"/>
    <property type="match status" value="1"/>
</dbReference>
<dbReference type="InterPro" id="IPR049730">
    <property type="entry name" value="SNF2/RAD54-like_C"/>
</dbReference>
<dbReference type="Gene3D" id="3.40.50.300">
    <property type="entry name" value="P-loop containing nucleotide triphosphate hydrolases"/>
    <property type="match status" value="2"/>
</dbReference>
<comment type="caution">
    <text evidence="14">The sequence shown here is derived from an EMBL/GenBank/DDBJ whole genome shotgun (WGS) entry which is preliminary data.</text>
</comment>
<dbReference type="Gene3D" id="3.30.40.10">
    <property type="entry name" value="Zinc/RING finger domain, C3HC4 (zinc finger)"/>
    <property type="match status" value="1"/>
</dbReference>
<dbReference type="InterPro" id="IPR013083">
    <property type="entry name" value="Znf_RING/FYVE/PHD"/>
</dbReference>
<evidence type="ECO:0000256" key="2">
    <source>
        <dbReference type="ARBA" id="ARBA00022723"/>
    </source>
</evidence>
<evidence type="ECO:0000313" key="15">
    <source>
        <dbReference type="Proteomes" id="UP000275385"/>
    </source>
</evidence>
<feature type="compositionally biased region" description="Acidic residues" evidence="10">
    <location>
        <begin position="939"/>
        <end position="956"/>
    </location>
</feature>
<feature type="domain" description="RING-type" evidence="11">
    <location>
        <begin position="810"/>
        <end position="861"/>
    </location>
</feature>
<accession>A0A420YHR2</accession>
<evidence type="ECO:0000256" key="10">
    <source>
        <dbReference type="SAM" id="MobiDB-lite"/>
    </source>
</evidence>
<proteinExistence type="inferred from homology"/>